<dbReference type="Proteomes" id="UP001357223">
    <property type="component" value="Chromosome"/>
</dbReference>
<sequence>MTSTITKQDIVSLSTYRQGREEYLEKMIAYKSNRRIQIGENISLLFENRNTVLFQIQELLHSEDLEDPNEIEEYIEIYSGMLPNENELSATLFIELDNQSRLQDLLKKLKGIEHHLSLVINNQPVKAVFEEEHDDREFTTSVHYLKFPFSEAIKNLLVNESADTINVTLQLDHPNLQEKVSLPPITIKSLQKDLS</sequence>
<gene>
    <name evidence="1" type="ORF">R4Z09_11055</name>
</gene>
<accession>A0ABZ2CNC1</accession>
<evidence type="ECO:0000313" key="1">
    <source>
        <dbReference type="EMBL" id="WVX83482.1"/>
    </source>
</evidence>
<keyword evidence="2" id="KW-1185">Reference proteome</keyword>
<dbReference type="EMBL" id="CP137640">
    <property type="protein sequence ID" value="WVX83482.1"/>
    <property type="molecule type" value="Genomic_DNA"/>
</dbReference>
<organism evidence="1 2">
    <name type="scientific">Niallia oryzisoli</name>
    <dbReference type="NCBI Taxonomy" id="1737571"/>
    <lineage>
        <taxon>Bacteria</taxon>
        <taxon>Bacillati</taxon>
        <taxon>Bacillota</taxon>
        <taxon>Bacilli</taxon>
        <taxon>Bacillales</taxon>
        <taxon>Bacillaceae</taxon>
        <taxon>Niallia</taxon>
    </lineage>
</organism>
<proteinExistence type="predicted"/>
<dbReference type="InterPro" id="IPR021890">
    <property type="entry name" value="DUF3501"/>
</dbReference>
<protein>
    <submittedName>
        <fullName evidence="1">DUF3501 family protein</fullName>
    </submittedName>
</protein>
<dbReference type="RefSeq" id="WP_338452366.1">
    <property type="nucleotide sequence ID" value="NZ_CP137640.1"/>
</dbReference>
<evidence type="ECO:0000313" key="2">
    <source>
        <dbReference type="Proteomes" id="UP001357223"/>
    </source>
</evidence>
<dbReference type="Pfam" id="PF12007">
    <property type="entry name" value="DUF3501"/>
    <property type="match status" value="1"/>
</dbReference>
<reference evidence="1 2" key="1">
    <citation type="submission" date="2023-10" db="EMBL/GenBank/DDBJ databases">
        <title>Niallia locisalis sp.nov. isolated from a salt pond sample.</title>
        <authorList>
            <person name="Li X.-J."/>
            <person name="Dong L."/>
        </authorList>
    </citation>
    <scope>NUCLEOTIDE SEQUENCE [LARGE SCALE GENOMIC DNA]</scope>
    <source>
        <strain evidence="1 2">DSM 29761</strain>
    </source>
</reference>
<name>A0ABZ2CNC1_9BACI</name>